<gene>
    <name evidence="1" type="ORF">QYM36_010449</name>
</gene>
<dbReference type="AlphaFoldDB" id="A0AA88I5S1"/>
<dbReference type="InterPro" id="IPR009091">
    <property type="entry name" value="RCC1/BLIP-II"/>
</dbReference>
<dbReference type="Gene3D" id="2.130.10.30">
    <property type="entry name" value="Regulator of chromosome condensation 1/beta-lactamase-inhibitor protein II"/>
    <property type="match status" value="1"/>
</dbReference>
<dbReference type="SUPFAM" id="SSF50985">
    <property type="entry name" value="RCC1/BLIP-II"/>
    <property type="match status" value="1"/>
</dbReference>
<dbReference type="GO" id="GO:0005886">
    <property type="term" value="C:plasma membrane"/>
    <property type="evidence" value="ECO:0007669"/>
    <property type="project" value="TreeGrafter"/>
</dbReference>
<protein>
    <submittedName>
        <fullName evidence="1">Uncharacterized protein</fullName>
    </submittedName>
</protein>
<reference evidence="1" key="1">
    <citation type="submission" date="2023-07" db="EMBL/GenBank/DDBJ databases">
        <title>Chromosome-level genome assembly of Artemia franciscana.</title>
        <authorList>
            <person name="Jo E."/>
        </authorList>
    </citation>
    <scope>NUCLEOTIDE SEQUENCE</scope>
    <source>
        <tissue evidence="1">Whole body</tissue>
    </source>
</reference>
<dbReference type="PANTHER" id="PTHR45943:SF1">
    <property type="entry name" value="E3 UBIQUITIN-PROTEIN LIGASE MYCBP2"/>
    <property type="match status" value="1"/>
</dbReference>
<dbReference type="GO" id="GO:0008582">
    <property type="term" value="P:regulation of synaptic assembly at neuromuscular junction"/>
    <property type="evidence" value="ECO:0007669"/>
    <property type="project" value="TreeGrafter"/>
</dbReference>
<evidence type="ECO:0000313" key="1">
    <source>
        <dbReference type="EMBL" id="KAK2715882.1"/>
    </source>
</evidence>
<sequence>MHAMDITLQTNPSVFACFAAIRHAVFINKQSSSFDSPFSVQDGEDKAFDTIHLPKMVCIGLRCVYDLLEADCSTSGEHCKRALQGLFDTLQYLEPEVLQGEDKNSIGPLFTTLLNLARKSSVDENVKSLAISCATSLAIAWGSTARLLELIKILLLRDDSETTRVTVPEILRALQSSAYQRLQPANFEWVSNGIPKSLFCERFSLTIDEGLHSGSIKNYSLAVKEDYVYVSVNSSIFKIGTGLGCSVRNAVKASKTNLPRGKILATKDFIVYLIHEKEYPELLVLNPDDLTTISSCNIPSEFFHGSVFPDENNLKVISPGYDDSFLLHSYQLSEEGICLGDEKYLNLSRKIVYACTGLVQDKSSGEAREIRKIYDGSGEEIKGVFAGKDFKILLTGSGKAFFTGKAASLGLHHLPTSLGPQNELSSWTSFPCENLDQISIGHEGSHVLALVENGTVYFAGISKRGEDGQPDFVTEIENFSPEMLNLAEKFAEKPIVSENVERAFREKATLKDKAIFYVNVRKHLIAGIRHILNKCPLEKDGFLEALRFLSPINMKDSRSIADIAAVAREIAIGASSDVAQAEWLLLRTENGPREDITRIDHFLEPLLWTGE</sequence>
<dbReference type="EMBL" id="JAVRJZ010000012">
    <property type="protein sequence ID" value="KAK2715882.1"/>
    <property type="molecule type" value="Genomic_DNA"/>
</dbReference>
<dbReference type="GO" id="GO:0007411">
    <property type="term" value="P:axon guidance"/>
    <property type="evidence" value="ECO:0007669"/>
    <property type="project" value="TreeGrafter"/>
</dbReference>
<dbReference type="Proteomes" id="UP001187531">
    <property type="component" value="Unassembled WGS sequence"/>
</dbReference>
<proteinExistence type="predicted"/>
<keyword evidence="2" id="KW-1185">Reference proteome</keyword>
<dbReference type="GO" id="GO:0005634">
    <property type="term" value="C:nucleus"/>
    <property type="evidence" value="ECO:0007669"/>
    <property type="project" value="TreeGrafter"/>
</dbReference>
<organism evidence="1 2">
    <name type="scientific">Artemia franciscana</name>
    <name type="common">Brine shrimp</name>
    <name type="synonym">Artemia sanfranciscana</name>
    <dbReference type="NCBI Taxonomy" id="6661"/>
    <lineage>
        <taxon>Eukaryota</taxon>
        <taxon>Metazoa</taxon>
        <taxon>Ecdysozoa</taxon>
        <taxon>Arthropoda</taxon>
        <taxon>Crustacea</taxon>
        <taxon>Branchiopoda</taxon>
        <taxon>Anostraca</taxon>
        <taxon>Artemiidae</taxon>
        <taxon>Artemia</taxon>
    </lineage>
</organism>
<evidence type="ECO:0000313" key="2">
    <source>
        <dbReference type="Proteomes" id="UP001187531"/>
    </source>
</evidence>
<accession>A0AA88I5S1</accession>
<dbReference type="GO" id="GO:0061630">
    <property type="term" value="F:ubiquitin protein ligase activity"/>
    <property type="evidence" value="ECO:0007669"/>
    <property type="project" value="TreeGrafter"/>
</dbReference>
<name>A0AA88I5S1_ARTSF</name>
<comment type="caution">
    <text evidence="1">The sequence shown here is derived from an EMBL/GenBank/DDBJ whole genome shotgun (WGS) entry which is preliminary data.</text>
</comment>
<dbReference type="PANTHER" id="PTHR45943">
    <property type="entry name" value="E3 UBIQUITIN-PROTEIN LIGASE MYCBP2"/>
    <property type="match status" value="1"/>
</dbReference>